<dbReference type="AlphaFoldDB" id="A0AAI9EE50"/>
<dbReference type="InterPro" id="IPR039261">
    <property type="entry name" value="FNR_nucleotide-bd"/>
</dbReference>
<protein>
    <submittedName>
        <fullName evidence="4">Bifunctional P-450:NADPH-P450 reductase</fullName>
    </submittedName>
</protein>
<dbReference type="GO" id="GO:0003958">
    <property type="term" value="F:NADPH-hemoprotein reductase activity"/>
    <property type="evidence" value="ECO:0007669"/>
    <property type="project" value="TreeGrafter"/>
</dbReference>
<feature type="region of interest" description="Disordered" evidence="2">
    <location>
        <begin position="66"/>
        <end position="88"/>
    </location>
</feature>
<dbReference type="GO" id="GO:0010181">
    <property type="term" value="F:FMN binding"/>
    <property type="evidence" value="ECO:0007669"/>
    <property type="project" value="TreeGrafter"/>
</dbReference>
<comment type="caution">
    <text evidence="4">The sequence shown here is derived from an EMBL/GenBank/DDBJ whole genome shotgun (WGS) entry which is preliminary data.</text>
</comment>
<feature type="domain" description="Oxidoreductase FAD/NAD(P)-binding" evidence="3">
    <location>
        <begin position="3"/>
        <end position="81"/>
    </location>
</feature>
<dbReference type="PANTHER" id="PTHR19384:SF127">
    <property type="entry name" value="BIFUNCTIONAL CYTOCHROME P450_NADPH--P450 REDUCTASE"/>
    <property type="match status" value="1"/>
</dbReference>
<dbReference type="InterPro" id="IPR001433">
    <property type="entry name" value="OxRdtase_FAD/NAD-bd"/>
</dbReference>
<keyword evidence="5" id="KW-1185">Reference proteome</keyword>
<accession>A0AAI9EE50</accession>
<evidence type="ECO:0000259" key="3">
    <source>
        <dbReference type="Pfam" id="PF00175"/>
    </source>
</evidence>
<dbReference type="Gene3D" id="3.40.50.80">
    <property type="entry name" value="Nucleotide-binding domain of ferredoxin-NADP reductase (FNR) module"/>
    <property type="match status" value="1"/>
</dbReference>
<reference evidence="4" key="1">
    <citation type="submission" date="2023-11" db="EMBL/GenBank/DDBJ databases">
        <authorList>
            <person name="Alioto T."/>
            <person name="Alioto T."/>
            <person name="Gomez Garrido J."/>
        </authorList>
    </citation>
    <scope>NUCLEOTIDE SEQUENCE</scope>
</reference>
<dbReference type="GO" id="GO:0050660">
    <property type="term" value="F:flavin adenine dinucleotide binding"/>
    <property type="evidence" value="ECO:0007669"/>
    <property type="project" value="TreeGrafter"/>
</dbReference>
<name>A0AAI9EE50_9PEZI</name>
<evidence type="ECO:0000256" key="2">
    <source>
        <dbReference type="SAM" id="MobiDB-lite"/>
    </source>
</evidence>
<evidence type="ECO:0000256" key="1">
    <source>
        <dbReference type="ARBA" id="ARBA00022630"/>
    </source>
</evidence>
<dbReference type="Proteomes" id="UP001296104">
    <property type="component" value="Unassembled WGS sequence"/>
</dbReference>
<dbReference type="EMBL" id="CAVMBE010000071">
    <property type="protein sequence ID" value="CAK4032814.1"/>
    <property type="molecule type" value="Genomic_DNA"/>
</dbReference>
<dbReference type="PANTHER" id="PTHR19384">
    <property type="entry name" value="NITRIC OXIDE SYNTHASE-RELATED"/>
    <property type="match status" value="1"/>
</dbReference>
<dbReference type="Pfam" id="PF00175">
    <property type="entry name" value="NAD_binding_1"/>
    <property type="match status" value="1"/>
</dbReference>
<evidence type="ECO:0000313" key="4">
    <source>
        <dbReference type="EMBL" id="CAK4032814.1"/>
    </source>
</evidence>
<sequence>MAAETGIAPFRGFIHERAAQYASGRRLAPAYLYYGCQRPDRDDLYREELDLWEKLGLLQCTGHTVKRRSSAMATNTSTMSSEQRRTCS</sequence>
<proteinExistence type="predicted"/>
<organism evidence="4 5">
    <name type="scientific">Lecanosticta acicola</name>
    <dbReference type="NCBI Taxonomy" id="111012"/>
    <lineage>
        <taxon>Eukaryota</taxon>
        <taxon>Fungi</taxon>
        <taxon>Dikarya</taxon>
        <taxon>Ascomycota</taxon>
        <taxon>Pezizomycotina</taxon>
        <taxon>Dothideomycetes</taxon>
        <taxon>Dothideomycetidae</taxon>
        <taxon>Mycosphaerellales</taxon>
        <taxon>Mycosphaerellaceae</taxon>
        <taxon>Lecanosticta</taxon>
    </lineage>
</organism>
<dbReference type="GO" id="GO:0005829">
    <property type="term" value="C:cytosol"/>
    <property type="evidence" value="ECO:0007669"/>
    <property type="project" value="TreeGrafter"/>
</dbReference>
<keyword evidence="1" id="KW-0285">Flavoprotein</keyword>
<gene>
    <name evidence="4" type="ORF">LECACI_7A007972</name>
</gene>
<feature type="compositionally biased region" description="Low complexity" evidence="2">
    <location>
        <begin position="70"/>
        <end position="81"/>
    </location>
</feature>
<dbReference type="SUPFAM" id="SSF52343">
    <property type="entry name" value="Ferredoxin reductase-like, C-terminal NADP-linked domain"/>
    <property type="match status" value="1"/>
</dbReference>
<evidence type="ECO:0000313" key="5">
    <source>
        <dbReference type="Proteomes" id="UP001296104"/>
    </source>
</evidence>